<proteinExistence type="predicted"/>
<dbReference type="EMBL" id="JACIEZ010000002">
    <property type="protein sequence ID" value="MBB4063970.1"/>
    <property type="molecule type" value="Genomic_DNA"/>
</dbReference>
<evidence type="ECO:0000313" key="2">
    <source>
        <dbReference type="EMBL" id="MBB4063970.1"/>
    </source>
</evidence>
<dbReference type="Proteomes" id="UP000528286">
    <property type="component" value="Unassembled WGS sequence"/>
</dbReference>
<protein>
    <submittedName>
        <fullName evidence="2">Uncharacterized protein</fullName>
    </submittedName>
</protein>
<reference evidence="2 3" key="1">
    <citation type="submission" date="2020-08" db="EMBL/GenBank/DDBJ databases">
        <title>Genomic Encyclopedia of Type Strains, Phase IV (KMG-IV): sequencing the most valuable type-strain genomes for metagenomic binning, comparative biology and taxonomic classification.</title>
        <authorList>
            <person name="Goeker M."/>
        </authorList>
    </citation>
    <scope>NUCLEOTIDE SEQUENCE [LARGE SCALE GENOMIC DNA]</scope>
    <source>
        <strain evidence="2 3">DSM 29853</strain>
    </source>
</reference>
<keyword evidence="3" id="KW-1185">Reference proteome</keyword>
<comment type="caution">
    <text evidence="2">The sequence shown here is derived from an EMBL/GenBank/DDBJ whole genome shotgun (WGS) entry which is preliminary data.</text>
</comment>
<gene>
    <name evidence="2" type="ORF">GGR23_001147</name>
</gene>
<dbReference type="RefSeq" id="WP_183365192.1">
    <property type="nucleotide sequence ID" value="NZ_JACIEZ010000002.1"/>
</dbReference>
<organism evidence="2 3">
    <name type="scientific">Gellertiella hungarica</name>
    <dbReference type="NCBI Taxonomy" id="1572859"/>
    <lineage>
        <taxon>Bacteria</taxon>
        <taxon>Pseudomonadati</taxon>
        <taxon>Pseudomonadota</taxon>
        <taxon>Alphaproteobacteria</taxon>
        <taxon>Hyphomicrobiales</taxon>
        <taxon>Rhizobiaceae</taxon>
        <taxon>Gellertiella</taxon>
    </lineage>
</organism>
<accession>A0A7W6NK35</accession>
<evidence type="ECO:0000256" key="1">
    <source>
        <dbReference type="SAM" id="MobiDB-lite"/>
    </source>
</evidence>
<name>A0A7W6NK35_9HYPH</name>
<feature type="region of interest" description="Disordered" evidence="1">
    <location>
        <begin position="53"/>
        <end position="93"/>
    </location>
</feature>
<dbReference type="AlphaFoldDB" id="A0A7W6NK35"/>
<evidence type="ECO:0000313" key="3">
    <source>
        <dbReference type="Proteomes" id="UP000528286"/>
    </source>
</evidence>
<sequence>MIDRPTMQVPAIAGRKDVARLAAALLCMVALLLAGLMPRAAAEFRIAVLEDSTEGGGLSGQSRRPADLLPNAQEPLRKAQSQRPELPKWSAGSDGPLAILVQAALLGVPGRIGPIALPRISHCGFSLSRANRARAPPFLSAFS</sequence>